<keyword evidence="11 14" id="KW-0472">Membrane</keyword>
<protein>
    <submittedName>
        <fullName evidence="15">ABC transporter G family member 21, partial</fullName>
    </submittedName>
</protein>
<dbReference type="OrthoDB" id="66620at2759"/>
<dbReference type="GO" id="GO:0005886">
    <property type="term" value="C:plasma membrane"/>
    <property type="evidence" value="ECO:0007669"/>
    <property type="project" value="TreeGrafter"/>
</dbReference>
<dbReference type="InterPro" id="IPR015943">
    <property type="entry name" value="WD40/YVTN_repeat-like_dom_sf"/>
</dbReference>
<dbReference type="InterPro" id="IPR017871">
    <property type="entry name" value="ABC_transporter-like_CS"/>
</dbReference>
<dbReference type="SUPFAM" id="SSF50978">
    <property type="entry name" value="WD40 repeat-like"/>
    <property type="match status" value="1"/>
</dbReference>
<keyword evidence="16" id="KW-1185">Reference proteome</keyword>
<keyword evidence="4" id="KW-0813">Transport</keyword>
<dbReference type="Pfam" id="PF00005">
    <property type="entry name" value="ABC_tran"/>
    <property type="match status" value="1"/>
</dbReference>
<proteinExistence type="inferred from homology"/>
<evidence type="ECO:0000256" key="1">
    <source>
        <dbReference type="ARBA" id="ARBA00004141"/>
    </source>
</evidence>
<dbReference type="InterPro" id="IPR013525">
    <property type="entry name" value="ABC2_TM"/>
</dbReference>
<dbReference type="Pfam" id="PF01061">
    <property type="entry name" value="ABC2_membrane"/>
    <property type="match status" value="1"/>
</dbReference>
<dbReference type="CDD" id="cd00200">
    <property type="entry name" value="WD40"/>
    <property type="match status" value="1"/>
</dbReference>
<dbReference type="InterPro" id="IPR036322">
    <property type="entry name" value="WD40_repeat_dom_sf"/>
</dbReference>
<dbReference type="InterPro" id="IPR001632">
    <property type="entry name" value="WD40_G-protein_beta-like"/>
</dbReference>
<feature type="non-terminal residue" evidence="15">
    <location>
        <position position="1"/>
    </location>
</feature>
<dbReference type="GO" id="GO:0016887">
    <property type="term" value="F:ATP hydrolysis activity"/>
    <property type="evidence" value="ECO:0007669"/>
    <property type="project" value="InterPro"/>
</dbReference>
<dbReference type="PROSITE" id="PS50082">
    <property type="entry name" value="WD_REPEATS_2"/>
    <property type="match status" value="3"/>
</dbReference>
<dbReference type="InterPro" id="IPR020472">
    <property type="entry name" value="WD40_PAC1"/>
</dbReference>
<evidence type="ECO:0000256" key="11">
    <source>
        <dbReference type="ARBA" id="ARBA00023136"/>
    </source>
</evidence>
<comment type="subcellular location">
    <subcellularLocation>
        <location evidence="1">Membrane</location>
        <topology evidence="1">Multi-pass membrane protein</topology>
    </subcellularLocation>
</comment>
<feature type="transmembrane region" description="Helical" evidence="14">
    <location>
        <begin position="769"/>
        <end position="795"/>
    </location>
</feature>
<evidence type="ECO:0000256" key="14">
    <source>
        <dbReference type="SAM" id="Phobius"/>
    </source>
</evidence>
<keyword evidence="9" id="KW-0067">ATP-binding</keyword>
<keyword evidence="12" id="KW-0807">Transducer</keyword>
<evidence type="ECO:0000256" key="3">
    <source>
        <dbReference type="ARBA" id="ARBA00009768"/>
    </source>
</evidence>
<evidence type="ECO:0000256" key="2">
    <source>
        <dbReference type="ARBA" id="ARBA00005814"/>
    </source>
</evidence>
<organism evidence="15 16">
    <name type="scientific">Paramuricea clavata</name>
    <name type="common">Red gorgonian</name>
    <name type="synonym">Violescent sea-whip</name>
    <dbReference type="NCBI Taxonomy" id="317549"/>
    <lineage>
        <taxon>Eukaryota</taxon>
        <taxon>Metazoa</taxon>
        <taxon>Cnidaria</taxon>
        <taxon>Anthozoa</taxon>
        <taxon>Octocorallia</taxon>
        <taxon>Malacalcyonacea</taxon>
        <taxon>Plexauridae</taxon>
        <taxon>Paramuricea</taxon>
    </lineage>
</organism>
<accession>A0A7D9H757</accession>
<dbReference type="InterPro" id="IPR027417">
    <property type="entry name" value="P-loop_NTPase"/>
</dbReference>
<keyword evidence="5" id="KW-0853">WD repeat</keyword>
<dbReference type="Gene3D" id="3.40.50.300">
    <property type="entry name" value="P-loop containing nucleotide triphosphate hydrolases"/>
    <property type="match status" value="1"/>
</dbReference>
<dbReference type="PANTHER" id="PTHR48041">
    <property type="entry name" value="ABC TRANSPORTER G FAMILY MEMBER 28"/>
    <property type="match status" value="1"/>
</dbReference>
<dbReference type="EMBL" id="CACRXK020000001">
    <property type="protein sequence ID" value="CAB3976535.1"/>
    <property type="molecule type" value="Genomic_DNA"/>
</dbReference>
<dbReference type="SUPFAM" id="SSF52540">
    <property type="entry name" value="P-loop containing nucleoside triphosphate hydrolases"/>
    <property type="match status" value="1"/>
</dbReference>
<evidence type="ECO:0000256" key="8">
    <source>
        <dbReference type="ARBA" id="ARBA00022741"/>
    </source>
</evidence>
<gene>
    <name evidence="15" type="ORF">PACLA_8A056872</name>
</gene>
<dbReference type="PROSITE" id="PS00678">
    <property type="entry name" value="WD_REPEATS_1"/>
    <property type="match status" value="1"/>
</dbReference>
<dbReference type="FunFam" id="3.40.50.300:FF:001276">
    <property type="entry name" value="Uncharacterized protein, isoform A"/>
    <property type="match status" value="1"/>
</dbReference>
<feature type="transmembrane region" description="Helical" evidence="14">
    <location>
        <begin position="801"/>
        <end position="824"/>
    </location>
</feature>
<keyword evidence="7" id="KW-0677">Repeat</keyword>
<dbReference type="GO" id="GO:0007165">
    <property type="term" value="P:signal transduction"/>
    <property type="evidence" value="ECO:0007669"/>
    <property type="project" value="UniProtKB-KW"/>
</dbReference>
<dbReference type="PRINTS" id="PR00319">
    <property type="entry name" value="GPROTEINB"/>
</dbReference>
<feature type="transmembrane region" description="Helical" evidence="14">
    <location>
        <begin position="727"/>
        <end position="748"/>
    </location>
</feature>
<comment type="caution">
    <text evidence="15">The sequence shown here is derived from an EMBL/GenBank/DDBJ whole genome shotgun (WGS) entry which is preliminary data.</text>
</comment>
<dbReference type="Pfam" id="PF19055">
    <property type="entry name" value="ABC2_membrane_7"/>
    <property type="match status" value="1"/>
</dbReference>
<evidence type="ECO:0000313" key="16">
    <source>
        <dbReference type="Proteomes" id="UP001152795"/>
    </source>
</evidence>
<evidence type="ECO:0000256" key="7">
    <source>
        <dbReference type="ARBA" id="ARBA00022737"/>
    </source>
</evidence>
<dbReference type="InterPro" id="IPR016346">
    <property type="entry name" value="G-protein_beta_1-5"/>
</dbReference>
<dbReference type="PRINTS" id="PR00320">
    <property type="entry name" value="GPROTEINBRPT"/>
</dbReference>
<feature type="region of interest" description="Disordered" evidence="13">
    <location>
        <begin position="558"/>
        <end position="594"/>
    </location>
</feature>
<dbReference type="InterPro" id="IPR019775">
    <property type="entry name" value="WD40_repeat_CS"/>
</dbReference>
<evidence type="ECO:0000313" key="15">
    <source>
        <dbReference type="EMBL" id="CAB3976535.1"/>
    </source>
</evidence>
<keyword evidence="6 14" id="KW-0812">Transmembrane</keyword>
<evidence type="ECO:0000256" key="6">
    <source>
        <dbReference type="ARBA" id="ARBA00022692"/>
    </source>
</evidence>
<dbReference type="SMART" id="SM00320">
    <property type="entry name" value="WD40"/>
    <property type="match status" value="4"/>
</dbReference>
<name>A0A7D9H757_PARCT</name>
<feature type="compositionally biased region" description="Polar residues" evidence="13">
    <location>
        <begin position="563"/>
        <end position="588"/>
    </location>
</feature>
<dbReference type="InterPro" id="IPR050352">
    <property type="entry name" value="ABCG_transporters"/>
</dbReference>
<dbReference type="InterPro" id="IPR043926">
    <property type="entry name" value="ABCG_dom"/>
</dbReference>
<dbReference type="PANTHER" id="PTHR48041:SF63">
    <property type="entry name" value="EARLY GENE AT 23, ISOFORM C"/>
    <property type="match status" value="1"/>
</dbReference>
<evidence type="ECO:0000256" key="4">
    <source>
        <dbReference type="ARBA" id="ARBA00022448"/>
    </source>
</evidence>
<sequence>DARKVAADTTLMQVASNVEAVGRIQMRTRRTLRGHLAKIYALHWATDSRNLVSASQDGKLIVWDSYTTNKVHAIPLRSSWVMTCAYAPSGNFVACGGLDNICSIYSLKTREGNVKVSRELPGHTGYLPCCRFLDDSQIITCSGDMTCCLWDIDTGQQTTTFHGHTGDVMFLSLAPDGRSFVSGACDASAKIWDIRDAYFPNGNAFATGSDDATCRLFDIRADQESFCEFESNTVVNMASDSNPITLTFNNLRVFIDDRKILDNVSGSVKPGEVLAVMGPSGSGKTTLLNFLAGRRVGDSKSGEVLLNGRHVNKKLKRKICYVLQEDLFFDNLTLRETLTYSALLRLPDKMPKAEKLKKVEEIIEILDLKKCADTKMGNSLKRGLSGGEKKRANIGCELITNPSLLFLDEPTSGLDSSNAYNLVKTLEAFAEDEAKTIVMTIHQPSSQIFHLFDKLLLLVNGKVAYYGNSSDVLNFFERIGFPCEEHYNPADYILEVLSRGAEVEEKIVSACQEWIKGTLPIPVCVDRRSITTSSERDNDSAVLPLDYCLQNRASFREDRDSDSLNSSPGALKEVTSSSNVQQPENDSTTDGEKLNGYTNKLAEIQNSSPAVVYRPKQDITVHIDTSGTNRHSIRRNSMEEIKRMMDNTSEDGDDDERHNGFHLDHGDKWPTSFWTQFFVLSHRTFKQSLPIILSKLNLVQNLLLAIIIGLIWFQVPHEEESISDRRGLLFFFITYWSFNPLFHALLTFPSEEVIIRKERSAGSYRLSAYYFGKCLSEVPLVVCYPIVFLFVFYWLCGLNPSVAFLGQALTLIINAILAQSIGLAIGATVMSFNKGIVVAAVSMLACMLLGGFYTRGVPFWLKWVRYISFLTYSYENCLIMEFTGIKDHSCAERTSYVECKNNATVITGSQILEHFNISRTYGENLAILVVFIVVFRAIGYCSLRFLHKPK</sequence>
<evidence type="ECO:0000256" key="5">
    <source>
        <dbReference type="ARBA" id="ARBA00022574"/>
    </source>
</evidence>
<dbReference type="PROSITE" id="PS00211">
    <property type="entry name" value="ABC_TRANSPORTER_1"/>
    <property type="match status" value="1"/>
</dbReference>
<dbReference type="InterPro" id="IPR001680">
    <property type="entry name" value="WD40_rpt"/>
</dbReference>
<dbReference type="CDD" id="cd03213">
    <property type="entry name" value="ABCG_EPDR"/>
    <property type="match status" value="1"/>
</dbReference>
<keyword evidence="10 14" id="KW-1133">Transmembrane helix</keyword>
<dbReference type="Proteomes" id="UP001152795">
    <property type="component" value="Unassembled WGS sequence"/>
</dbReference>
<dbReference type="Pfam" id="PF25391">
    <property type="entry name" value="WD40_Gbeta"/>
    <property type="match status" value="1"/>
</dbReference>
<feature type="transmembrane region" description="Helical" evidence="14">
    <location>
        <begin position="925"/>
        <end position="946"/>
    </location>
</feature>
<dbReference type="PROSITE" id="PS50294">
    <property type="entry name" value="WD_REPEATS_REGION"/>
    <property type="match status" value="2"/>
</dbReference>
<dbReference type="InterPro" id="IPR003593">
    <property type="entry name" value="AAA+_ATPase"/>
</dbReference>
<dbReference type="PROSITE" id="PS50893">
    <property type="entry name" value="ABC_TRANSPORTER_2"/>
    <property type="match status" value="1"/>
</dbReference>
<evidence type="ECO:0000256" key="10">
    <source>
        <dbReference type="ARBA" id="ARBA00022989"/>
    </source>
</evidence>
<dbReference type="SMART" id="SM00382">
    <property type="entry name" value="AAA"/>
    <property type="match status" value="1"/>
</dbReference>
<comment type="similarity">
    <text evidence="3">Belongs to the WD repeat G protein beta family.</text>
</comment>
<keyword evidence="8" id="KW-0547">Nucleotide-binding</keyword>
<feature type="transmembrane region" description="Helical" evidence="14">
    <location>
        <begin position="696"/>
        <end position="715"/>
    </location>
</feature>
<dbReference type="Gene3D" id="2.130.10.10">
    <property type="entry name" value="YVTN repeat-like/Quinoprotein amine dehydrogenase"/>
    <property type="match status" value="1"/>
</dbReference>
<dbReference type="GO" id="GO:0140359">
    <property type="term" value="F:ABC-type transporter activity"/>
    <property type="evidence" value="ECO:0007669"/>
    <property type="project" value="InterPro"/>
</dbReference>
<dbReference type="GO" id="GO:0005524">
    <property type="term" value="F:ATP binding"/>
    <property type="evidence" value="ECO:0007669"/>
    <property type="project" value="UniProtKB-KW"/>
</dbReference>
<feature type="transmembrane region" description="Helical" evidence="14">
    <location>
        <begin position="836"/>
        <end position="854"/>
    </location>
</feature>
<dbReference type="AlphaFoldDB" id="A0A7D9H757"/>
<evidence type="ECO:0000256" key="13">
    <source>
        <dbReference type="SAM" id="MobiDB-lite"/>
    </source>
</evidence>
<reference evidence="15" key="1">
    <citation type="submission" date="2020-04" db="EMBL/GenBank/DDBJ databases">
        <authorList>
            <person name="Alioto T."/>
            <person name="Alioto T."/>
            <person name="Gomez Garrido J."/>
        </authorList>
    </citation>
    <scope>NUCLEOTIDE SEQUENCE</scope>
    <source>
        <strain evidence="15">A484AB</strain>
    </source>
</reference>
<dbReference type="InterPro" id="IPR003439">
    <property type="entry name" value="ABC_transporter-like_ATP-bd"/>
</dbReference>
<comment type="similarity">
    <text evidence="2">Belongs to the ABC transporter superfamily. ABCG family. Eye pigment precursor importer (TC 3.A.1.204) subfamily.</text>
</comment>
<evidence type="ECO:0000256" key="9">
    <source>
        <dbReference type="ARBA" id="ARBA00022840"/>
    </source>
</evidence>
<evidence type="ECO:0000256" key="12">
    <source>
        <dbReference type="ARBA" id="ARBA00023224"/>
    </source>
</evidence>